<dbReference type="PANTHER" id="PTHR28675:SF1">
    <property type="entry name" value="MELANOCORTIN-2 RECEPTOR ACCESSORY PROTEIN 2"/>
    <property type="match status" value="1"/>
</dbReference>
<dbReference type="InterPro" id="IPR028111">
    <property type="entry name" value="MRAP"/>
</dbReference>
<evidence type="ECO:0000256" key="2">
    <source>
        <dbReference type="ARBA" id="ARBA00004389"/>
    </source>
</evidence>
<evidence type="ECO:0000256" key="6">
    <source>
        <dbReference type="ARBA" id="ARBA00022824"/>
    </source>
</evidence>
<gene>
    <name evidence="10" type="primary">LOC108929206</name>
</gene>
<name>A0A8C9UYZ0_SCLFO</name>
<protein>
    <recommendedName>
        <fullName evidence="12">Melanocortin-2 receptor accessory protein 2-like</fullName>
    </recommendedName>
</protein>
<proteinExistence type="inferred from homology"/>
<keyword evidence="5 9" id="KW-0812">Transmembrane</keyword>
<reference evidence="10" key="2">
    <citation type="submission" date="2025-08" db="UniProtKB">
        <authorList>
            <consortium name="Ensembl"/>
        </authorList>
    </citation>
    <scope>IDENTIFICATION</scope>
</reference>
<dbReference type="Ensembl" id="ENSSFOT00015007393.2">
    <property type="protein sequence ID" value="ENSSFOP00015007283.1"/>
    <property type="gene ID" value="ENSSFOG00015004796.2"/>
</dbReference>
<dbReference type="GO" id="GO:0005886">
    <property type="term" value="C:plasma membrane"/>
    <property type="evidence" value="ECO:0007669"/>
    <property type="project" value="UniProtKB-SubCell"/>
</dbReference>
<dbReference type="Pfam" id="PF15183">
    <property type="entry name" value="MRAP"/>
    <property type="match status" value="1"/>
</dbReference>
<dbReference type="GeneTree" id="ENSGT00940000167806"/>
<evidence type="ECO:0000313" key="10">
    <source>
        <dbReference type="Ensembl" id="ENSSFOP00015007283.1"/>
    </source>
</evidence>
<evidence type="ECO:0000256" key="3">
    <source>
        <dbReference type="ARBA" id="ARBA00010063"/>
    </source>
</evidence>
<dbReference type="GO" id="GO:0031783">
    <property type="term" value="F:type 5 melanocortin receptor binding"/>
    <property type="evidence" value="ECO:0007669"/>
    <property type="project" value="TreeGrafter"/>
</dbReference>
<evidence type="ECO:0000256" key="1">
    <source>
        <dbReference type="ARBA" id="ARBA00004162"/>
    </source>
</evidence>
<feature type="transmembrane region" description="Helical" evidence="9">
    <location>
        <begin position="38"/>
        <end position="62"/>
    </location>
</feature>
<keyword evidence="11" id="KW-1185">Reference proteome</keyword>
<keyword evidence="4" id="KW-1003">Cell membrane</keyword>
<evidence type="ECO:0000313" key="11">
    <source>
        <dbReference type="Proteomes" id="UP000694397"/>
    </source>
</evidence>
<sequence>KRRYQLSDPSGAAHYVWEYEYYDDDEPVSFEGLRAHRYSIVIGFWVGLAVFVIFMFFVLTLLTKTGSPHQENPDPYEKAHRHTSCAVDISNPQDLENLACSRPRLDESRSLIHCFLQEEQQAGAGLGSGKANTGNECNLRDCSGFLLQEAQKGQRSMQDASVLTHFDIPNFVNLENSFTLGDDDLLLCEPPITLDSKSHTYSNHHINS</sequence>
<dbReference type="Proteomes" id="UP000694397">
    <property type="component" value="Chromosome 1"/>
</dbReference>
<keyword evidence="7 9" id="KW-1133">Transmembrane helix</keyword>
<dbReference type="GO" id="GO:0031782">
    <property type="term" value="F:type 4 melanocortin receptor binding"/>
    <property type="evidence" value="ECO:0007669"/>
    <property type="project" value="TreeGrafter"/>
</dbReference>
<dbReference type="GO" id="GO:0072659">
    <property type="term" value="P:protein localization to plasma membrane"/>
    <property type="evidence" value="ECO:0007669"/>
    <property type="project" value="TreeGrafter"/>
</dbReference>
<evidence type="ECO:0008006" key="12">
    <source>
        <dbReference type="Google" id="ProtNLM"/>
    </source>
</evidence>
<evidence type="ECO:0000256" key="5">
    <source>
        <dbReference type="ARBA" id="ARBA00022692"/>
    </source>
</evidence>
<dbReference type="GO" id="GO:0106070">
    <property type="term" value="P:regulation of adenylate cyclase-activating G protein-coupled receptor signaling pathway"/>
    <property type="evidence" value="ECO:0007669"/>
    <property type="project" value="TreeGrafter"/>
</dbReference>
<keyword evidence="8 9" id="KW-0472">Membrane</keyword>
<dbReference type="AlphaFoldDB" id="A0A8C9UYZ0"/>
<dbReference type="GO" id="GO:0031781">
    <property type="term" value="F:type 3 melanocortin receptor binding"/>
    <property type="evidence" value="ECO:0007669"/>
    <property type="project" value="TreeGrafter"/>
</dbReference>
<evidence type="ECO:0000256" key="8">
    <source>
        <dbReference type="ARBA" id="ARBA00023136"/>
    </source>
</evidence>
<evidence type="ECO:0000256" key="4">
    <source>
        <dbReference type="ARBA" id="ARBA00022475"/>
    </source>
</evidence>
<comment type="similarity">
    <text evidence="3">Belongs to the MRAP family.</text>
</comment>
<reference evidence="10 11" key="1">
    <citation type="submission" date="2019-04" db="EMBL/GenBank/DDBJ databases">
        <authorList>
            <consortium name="Wellcome Sanger Institute Data Sharing"/>
        </authorList>
    </citation>
    <scope>NUCLEOTIDE SEQUENCE [LARGE SCALE GENOMIC DNA]</scope>
</reference>
<dbReference type="GO" id="GO:0005789">
    <property type="term" value="C:endoplasmic reticulum membrane"/>
    <property type="evidence" value="ECO:0007669"/>
    <property type="project" value="UniProtKB-SubCell"/>
</dbReference>
<dbReference type="GO" id="GO:0030545">
    <property type="term" value="F:signaling receptor regulator activity"/>
    <property type="evidence" value="ECO:0007669"/>
    <property type="project" value="TreeGrafter"/>
</dbReference>
<organism evidence="10 11">
    <name type="scientific">Scleropages formosus</name>
    <name type="common">Asian bonytongue</name>
    <name type="synonym">Osteoglossum formosum</name>
    <dbReference type="NCBI Taxonomy" id="113540"/>
    <lineage>
        <taxon>Eukaryota</taxon>
        <taxon>Metazoa</taxon>
        <taxon>Chordata</taxon>
        <taxon>Craniata</taxon>
        <taxon>Vertebrata</taxon>
        <taxon>Euteleostomi</taxon>
        <taxon>Actinopterygii</taxon>
        <taxon>Neopterygii</taxon>
        <taxon>Teleostei</taxon>
        <taxon>Osteoglossocephala</taxon>
        <taxon>Osteoglossomorpha</taxon>
        <taxon>Osteoglossiformes</taxon>
        <taxon>Osteoglossidae</taxon>
        <taxon>Scleropages</taxon>
    </lineage>
</organism>
<evidence type="ECO:0000256" key="9">
    <source>
        <dbReference type="SAM" id="Phobius"/>
    </source>
</evidence>
<accession>A0A8C9UYZ0</accession>
<keyword evidence="6" id="KW-0256">Endoplasmic reticulum</keyword>
<dbReference type="GO" id="GO:0031780">
    <property type="term" value="F:corticotropin hormone receptor binding"/>
    <property type="evidence" value="ECO:0007669"/>
    <property type="project" value="TreeGrafter"/>
</dbReference>
<dbReference type="GO" id="GO:0070996">
    <property type="term" value="F:type 1 melanocortin receptor binding"/>
    <property type="evidence" value="ECO:0007669"/>
    <property type="project" value="TreeGrafter"/>
</dbReference>
<evidence type="ECO:0000256" key="7">
    <source>
        <dbReference type="ARBA" id="ARBA00022989"/>
    </source>
</evidence>
<dbReference type="OrthoDB" id="9904651at2759"/>
<dbReference type="PANTHER" id="PTHR28675">
    <property type="entry name" value="MELANOCORTIN-2 RECEPTOR ACCESSORY PROTEIN 2"/>
    <property type="match status" value="1"/>
</dbReference>
<comment type="subcellular location">
    <subcellularLocation>
        <location evidence="1">Cell membrane</location>
        <topology evidence="1">Single-pass membrane protein</topology>
    </subcellularLocation>
    <subcellularLocation>
        <location evidence="2">Endoplasmic reticulum membrane</location>
        <topology evidence="2">Single-pass membrane protein</topology>
    </subcellularLocation>
</comment>
<reference evidence="10" key="3">
    <citation type="submission" date="2025-09" db="UniProtKB">
        <authorList>
            <consortium name="Ensembl"/>
        </authorList>
    </citation>
    <scope>IDENTIFICATION</scope>
</reference>